<protein>
    <submittedName>
        <fullName evidence="4">Uncharacterized protein</fullName>
    </submittedName>
</protein>
<dbReference type="GO" id="GO:0009279">
    <property type="term" value="C:cell outer membrane"/>
    <property type="evidence" value="ECO:0007669"/>
    <property type="project" value="TreeGrafter"/>
</dbReference>
<dbReference type="PANTHER" id="PTHR44858:SF1">
    <property type="entry name" value="UDP-N-ACETYLGLUCOSAMINE--PEPTIDE N-ACETYLGLUCOSAMINYLTRANSFERASE SPINDLY-RELATED"/>
    <property type="match status" value="1"/>
</dbReference>
<name>A0A1B2DHA2_9BACL</name>
<dbReference type="PROSITE" id="PS50005">
    <property type="entry name" value="TPR"/>
    <property type="match status" value="3"/>
</dbReference>
<feature type="repeat" description="TPR" evidence="3">
    <location>
        <begin position="391"/>
        <end position="424"/>
    </location>
</feature>
<organism evidence="4">
    <name type="scientific">Paenibacillus sp. BIHB 4019</name>
    <dbReference type="NCBI Taxonomy" id="1870819"/>
    <lineage>
        <taxon>Bacteria</taxon>
        <taxon>Bacillati</taxon>
        <taxon>Bacillota</taxon>
        <taxon>Bacilli</taxon>
        <taxon>Bacillales</taxon>
        <taxon>Paenibacillaceae</taxon>
        <taxon>Paenibacillus</taxon>
    </lineage>
</organism>
<dbReference type="EMBL" id="CP016808">
    <property type="protein sequence ID" value="ANY67114.1"/>
    <property type="molecule type" value="Genomic_DNA"/>
</dbReference>
<keyword evidence="1" id="KW-0677">Repeat</keyword>
<feature type="repeat" description="TPR" evidence="3">
    <location>
        <begin position="321"/>
        <end position="354"/>
    </location>
</feature>
<dbReference type="GO" id="GO:0046813">
    <property type="term" value="P:receptor-mediated virion attachment to host cell"/>
    <property type="evidence" value="ECO:0007669"/>
    <property type="project" value="TreeGrafter"/>
</dbReference>
<dbReference type="AlphaFoldDB" id="A0A1B2DHA2"/>
<reference evidence="4" key="1">
    <citation type="submission" date="2016-08" db="EMBL/GenBank/DDBJ databases">
        <title>Complete Genome Seqeunce of Paenibacillus sp. BIHB 4019 from tea rhizoplane.</title>
        <authorList>
            <person name="Thakur R."/>
            <person name="Swarnkar M.K."/>
            <person name="Gulati A."/>
        </authorList>
    </citation>
    <scope>NUCLEOTIDE SEQUENCE [LARGE SCALE GENOMIC DNA]</scope>
    <source>
        <strain evidence="4">BIHB4019</strain>
    </source>
</reference>
<dbReference type="SUPFAM" id="SSF48452">
    <property type="entry name" value="TPR-like"/>
    <property type="match status" value="1"/>
</dbReference>
<dbReference type="PANTHER" id="PTHR44858">
    <property type="entry name" value="TETRATRICOPEPTIDE REPEAT PROTEIN 6"/>
    <property type="match status" value="1"/>
</dbReference>
<dbReference type="InterPro" id="IPR011990">
    <property type="entry name" value="TPR-like_helical_dom_sf"/>
</dbReference>
<feature type="repeat" description="TPR" evidence="3">
    <location>
        <begin position="425"/>
        <end position="458"/>
    </location>
</feature>
<gene>
    <name evidence="4" type="ORF">BBD42_12060</name>
</gene>
<dbReference type="Gene3D" id="1.25.40.10">
    <property type="entry name" value="Tetratricopeptide repeat domain"/>
    <property type="match status" value="3"/>
</dbReference>
<proteinExistence type="predicted"/>
<evidence type="ECO:0000256" key="2">
    <source>
        <dbReference type="ARBA" id="ARBA00022803"/>
    </source>
</evidence>
<dbReference type="SMART" id="SM00028">
    <property type="entry name" value="TPR"/>
    <property type="match status" value="5"/>
</dbReference>
<keyword evidence="2 3" id="KW-0802">TPR repeat</keyword>
<evidence type="ECO:0000256" key="1">
    <source>
        <dbReference type="ARBA" id="ARBA00022737"/>
    </source>
</evidence>
<sequence>MQMPSYFGPQLMGGIHNSAGLSYQDTCALYNFFTYLNKDDELLSLGVEMVNDFSIHKEGNIITAQVKKQTLSLKDMLKILEKTPLKRNDTILVVCAQFDDELRQIIKKRERFRYAMQSDLDSDWKETIISDFEAELVKKEIDPKSNLFVKSEYVELPADMAHMALFFVIMKWLEREKRTVDISGFMNSLSVYIQKLRETSGSLSLKQLKEFAEEHSTKSLVTEIIETAYKSQFIQPTELMSVLGETKDEIYRQLEKRIQEAQEHFNNQEFSESLEIYSSLETIFRKKLLKFQCAILHELLNNYDCAIKYCDEIIKMDPTHYEAYLIRGLSLKALKRFEEAMEQFEYSLSLKASVLAHYNLGYIYFTSQSVDSTKKAIEHFKSCLEIDSMFKYAHLNLSIAYFQMGIYGDSLKHINKALDIDPESYEALAHKGELYRFFGLYDDAIDYFEQCLTKQKENQQALFGLALCFTEKGYLSEAAIYYKRFFKFHSDKFFKNGISNSIGRKAIIVDLGWKRTVYGHFEVIKENLIYVDIAGVQLKVSLSVAKDYIFIGCVQFNVETNTIIYPTVGKFMETKEDFQALIYKIQETAQLEQFFDKPLFVDFNHSIEINIEEREKYVLIEMFFFDQPLVVGITDQKGDGFKSFKDYFELYGQCRIHFECVKTSEVFVIDGISKVIIKPLV</sequence>
<accession>A0A1B2DHA2</accession>
<evidence type="ECO:0000256" key="3">
    <source>
        <dbReference type="PROSITE-ProRule" id="PRU00339"/>
    </source>
</evidence>
<dbReference type="InterPro" id="IPR019734">
    <property type="entry name" value="TPR_rpt"/>
</dbReference>
<evidence type="ECO:0000313" key="4">
    <source>
        <dbReference type="EMBL" id="ANY67114.1"/>
    </source>
</evidence>
<dbReference type="InterPro" id="IPR050498">
    <property type="entry name" value="Ycf3"/>
</dbReference>
<dbReference type="Pfam" id="PF13432">
    <property type="entry name" value="TPR_16"/>
    <property type="match status" value="2"/>
</dbReference>